<organism evidence="4 5">
    <name type="scientific">Lachnellula willkommii</name>
    <dbReference type="NCBI Taxonomy" id="215461"/>
    <lineage>
        <taxon>Eukaryota</taxon>
        <taxon>Fungi</taxon>
        <taxon>Dikarya</taxon>
        <taxon>Ascomycota</taxon>
        <taxon>Pezizomycotina</taxon>
        <taxon>Leotiomycetes</taxon>
        <taxon>Helotiales</taxon>
        <taxon>Lachnaceae</taxon>
        <taxon>Lachnellula</taxon>
    </lineage>
</organism>
<sequence length="304" mass="33528">MAEIKAATTSTVQMDDGINLRVKVFGEDSKSTKPLLIALHGAPGLSTLAEPEAAFTFLSDLFRVLVFDARGSGGSDLTGPYTHDRWIKDIEILRKWAGAEKFVLAGGSYGGFIALDYAVLHGDKLSGLILRDTWANGVLGMMTALGNVLTDDRLHVDVARQIRVWSGNLRDDKDFEEAIPEIIPIYAPPEEHLLKTTAKDNDESKAFDEMNEVAAFNSAAQNAAFSVNVPRFDVRQQLKDIKAPTLVIVGRHDYVTPVEFSQEIANGIPQSKLEIFEHSGHNPASDETEKYRQVTLDFLRTEVI</sequence>
<feature type="domain" description="AB hydrolase-1" evidence="3">
    <location>
        <begin position="34"/>
        <end position="284"/>
    </location>
</feature>
<dbReference type="Gene3D" id="3.40.50.1820">
    <property type="entry name" value="alpha/beta hydrolase"/>
    <property type="match status" value="1"/>
</dbReference>
<keyword evidence="5" id="KW-1185">Reference proteome</keyword>
<dbReference type="PANTHER" id="PTHR43798">
    <property type="entry name" value="MONOACYLGLYCEROL LIPASE"/>
    <property type="match status" value="1"/>
</dbReference>
<dbReference type="InterPro" id="IPR002410">
    <property type="entry name" value="Peptidase_S33"/>
</dbReference>
<comment type="caution">
    <text evidence="4">The sequence shown here is derived from an EMBL/GenBank/DDBJ whole genome shotgun (WGS) entry which is preliminary data.</text>
</comment>
<gene>
    <name evidence="4" type="primary">pip_0</name>
    <name evidence="4" type="ORF">LAWI1_G002872</name>
</gene>
<dbReference type="PRINTS" id="PR00793">
    <property type="entry name" value="PROAMNOPTASE"/>
</dbReference>
<proteinExistence type="inferred from homology"/>
<dbReference type="InterPro" id="IPR029058">
    <property type="entry name" value="AB_hydrolase_fold"/>
</dbReference>
<dbReference type="Proteomes" id="UP000315522">
    <property type="component" value="Unassembled WGS sequence"/>
</dbReference>
<dbReference type="InterPro" id="IPR000073">
    <property type="entry name" value="AB_hydrolase_1"/>
</dbReference>
<evidence type="ECO:0000313" key="4">
    <source>
        <dbReference type="EMBL" id="TVY92706.1"/>
    </source>
</evidence>
<reference evidence="4 5" key="1">
    <citation type="submission" date="2018-05" db="EMBL/GenBank/DDBJ databases">
        <title>Genome sequencing and assembly of the regulated plant pathogen Lachnellula willkommii and related sister species for the development of diagnostic species identification markers.</title>
        <authorList>
            <person name="Giroux E."/>
            <person name="Bilodeau G."/>
        </authorList>
    </citation>
    <scope>NUCLEOTIDE SEQUENCE [LARGE SCALE GENOMIC DNA]</scope>
    <source>
        <strain evidence="4 5">CBS 172.35</strain>
    </source>
</reference>
<keyword evidence="2" id="KW-0378">Hydrolase</keyword>
<accession>A0A559MIB7</accession>
<dbReference type="PRINTS" id="PR00111">
    <property type="entry name" value="ABHYDROLASE"/>
</dbReference>
<evidence type="ECO:0000259" key="3">
    <source>
        <dbReference type="Pfam" id="PF00561"/>
    </source>
</evidence>
<dbReference type="InterPro" id="IPR050266">
    <property type="entry name" value="AB_hydrolase_sf"/>
</dbReference>
<evidence type="ECO:0000313" key="5">
    <source>
        <dbReference type="Proteomes" id="UP000315522"/>
    </source>
</evidence>
<dbReference type="AlphaFoldDB" id="A0A559MIB7"/>
<dbReference type="Pfam" id="PF00561">
    <property type="entry name" value="Abhydrolase_1"/>
    <property type="match status" value="1"/>
</dbReference>
<dbReference type="GO" id="GO:0008233">
    <property type="term" value="F:peptidase activity"/>
    <property type="evidence" value="ECO:0007669"/>
    <property type="project" value="InterPro"/>
</dbReference>
<name>A0A559MIB7_9HELO</name>
<dbReference type="SUPFAM" id="SSF53474">
    <property type="entry name" value="alpha/beta-Hydrolases"/>
    <property type="match status" value="1"/>
</dbReference>
<protein>
    <submittedName>
        <fullName evidence="4">Proline iminopeptidase</fullName>
    </submittedName>
</protein>
<dbReference type="GO" id="GO:0016020">
    <property type="term" value="C:membrane"/>
    <property type="evidence" value="ECO:0007669"/>
    <property type="project" value="TreeGrafter"/>
</dbReference>
<dbReference type="GO" id="GO:0006508">
    <property type="term" value="P:proteolysis"/>
    <property type="evidence" value="ECO:0007669"/>
    <property type="project" value="InterPro"/>
</dbReference>
<evidence type="ECO:0000256" key="2">
    <source>
        <dbReference type="ARBA" id="ARBA00022801"/>
    </source>
</evidence>
<dbReference type="PANTHER" id="PTHR43798:SF33">
    <property type="entry name" value="HYDROLASE, PUTATIVE (AFU_ORTHOLOGUE AFUA_2G14860)-RELATED"/>
    <property type="match status" value="1"/>
</dbReference>
<comment type="similarity">
    <text evidence="1">Belongs to the peptidase S33 family.</text>
</comment>
<dbReference type="EMBL" id="QGML01000264">
    <property type="protein sequence ID" value="TVY92706.1"/>
    <property type="molecule type" value="Genomic_DNA"/>
</dbReference>
<evidence type="ECO:0000256" key="1">
    <source>
        <dbReference type="ARBA" id="ARBA00010088"/>
    </source>
</evidence>